<proteinExistence type="predicted"/>
<dbReference type="EMBL" id="GGFL01012628">
    <property type="protein sequence ID" value="MBW76806.1"/>
    <property type="molecule type" value="Transcribed_RNA"/>
</dbReference>
<dbReference type="AlphaFoldDB" id="A0A2M4DGY2"/>
<name>A0A2M4DGY2_ANODA</name>
<reference evidence="1" key="1">
    <citation type="submission" date="2018-01" db="EMBL/GenBank/DDBJ databases">
        <title>An insight into the sialome of Amazonian anophelines.</title>
        <authorList>
            <person name="Ribeiro J.M."/>
            <person name="Scarpassa V."/>
            <person name="Calvo E."/>
        </authorList>
    </citation>
    <scope>NUCLEOTIDE SEQUENCE</scope>
</reference>
<accession>A0A2M4DGY2</accession>
<sequence>MKHATYTPPTKPSQALLSLSWLWLCKSPLRCTTDLDAIMIRIWALLRLIRKPGDGIPSPDQAQGNNSELCLE</sequence>
<protein>
    <submittedName>
        <fullName evidence="1">Putative secreted protein</fullName>
    </submittedName>
</protein>
<organism evidence="1">
    <name type="scientific">Anopheles darlingi</name>
    <name type="common">Mosquito</name>
    <dbReference type="NCBI Taxonomy" id="43151"/>
    <lineage>
        <taxon>Eukaryota</taxon>
        <taxon>Metazoa</taxon>
        <taxon>Ecdysozoa</taxon>
        <taxon>Arthropoda</taxon>
        <taxon>Hexapoda</taxon>
        <taxon>Insecta</taxon>
        <taxon>Pterygota</taxon>
        <taxon>Neoptera</taxon>
        <taxon>Endopterygota</taxon>
        <taxon>Diptera</taxon>
        <taxon>Nematocera</taxon>
        <taxon>Culicoidea</taxon>
        <taxon>Culicidae</taxon>
        <taxon>Anophelinae</taxon>
        <taxon>Anopheles</taxon>
    </lineage>
</organism>
<evidence type="ECO:0000313" key="1">
    <source>
        <dbReference type="EMBL" id="MBW76806.1"/>
    </source>
</evidence>